<keyword evidence="2" id="KW-1185">Reference proteome</keyword>
<sequence>MTIITWVSKEHESTINKAICPDFFHIISTLQYLFFLKMPTFRKSLFFVIGLSIFSVFLYMNLIRNGYLGFEVYENYDPSPDVSQPEIKGNEKLHTLTEQEIKEFRERRVNGNSTVLPGKVNACILVVIDNIDLTAWRPTMRSIEDRFNFKFNYTYVFLSAYPYSERFKEGVAALTSAKIEFGRIPHKQWRIPNFVDLPKARKKIKALQEIGVTHGSSLEFRFRSRYMAGYFFQHELTKKYDYYWKIEPKSEISCNLFDNEDPFVKMQNSNLSFGFTLSTYENLDTIPSLWSSVGKISFETELGSGASHKDGGRKSQIGSGVSFISEDKGMTYNGCHFQTAMELGAFSTFQNTHYLEYFDKLDKTGGFFYERWGDGPVKTMYLSKFKSLNDIHFFDNIGFNKLPYRHCPPDDGVVSRCFCNAEDNQDFKLNSCNKRFLDLLKARA</sequence>
<evidence type="ECO:0000313" key="2">
    <source>
        <dbReference type="Proteomes" id="UP001165960"/>
    </source>
</evidence>
<proteinExistence type="predicted"/>
<gene>
    <name evidence="1" type="ORF">DSO57_1024209</name>
</gene>
<dbReference type="Proteomes" id="UP001165960">
    <property type="component" value="Unassembled WGS sequence"/>
</dbReference>
<protein>
    <submittedName>
        <fullName evidence="1">Uncharacterized protein</fullName>
    </submittedName>
</protein>
<evidence type="ECO:0000313" key="1">
    <source>
        <dbReference type="EMBL" id="KAJ9068885.1"/>
    </source>
</evidence>
<name>A0ACC2T2S2_9FUNG</name>
<dbReference type="EMBL" id="QTSX02003680">
    <property type="protein sequence ID" value="KAJ9068885.1"/>
    <property type="molecule type" value="Genomic_DNA"/>
</dbReference>
<accession>A0ACC2T2S2</accession>
<organism evidence="1 2">
    <name type="scientific">Entomophthora muscae</name>
    <dbReference type="NCBI Taxonomy" id="34485"/>
    <lineage>
        <taxon>Eukaryota</taxon>
        <taxon>Fungi</taxon>
        <taxon>Fungi incertae sedis</taxon>
        <taxon>Zoopagomycota</taxon>
        <taxon>Entomophthoromycotina</taxon>
        <taxon>Entomophthoromycetes</taxon>
        <taxon>Entomophthorales</taxon>
        <taxon>Entomophthoraceae</taxon>
        <taxon>Entomophthora</taxon>
    </lineage>
</organism>
<reference evidence="1" key="1">
    <citation type="submission" date="2022-04" db="EMBL/GenBank/DDBJ databases">
        <title>Genome of the entomopathogenic fungus Entomophthora muscae.</title>
        <authorList>
            <person name="Elya C."/>
            <person name="Lovett B.R."/>
            <person name="Lee E."/>
            <person name="Macias A.M."/>
            <person name="Hajek A.E."/>
            <person name="De Bivort B.L."/>
            <person name="Kasson M.T."/>
            <person name="De Fine Licht H.H."/>
            <person name="Stajich J.E."/>
        </authorList>
    </citation>
    <scope>NUCLEOTIDE SEQUENCE</scope>
    <source>
        <strain evidence="1">Berkeley</strain>
    </source>
</reference>
<comment type="caution">
    <text evidence="1">The sequence shown here is derived from an EMBL/GenBank/DDBJ whole genome shotgun (WGS) entry which is preliminary data.</text>
</comment>